<feature type="transmembrane region" description="Helical" evidence="1">
    <location>
        <begin position="73"/>
        <end position="95"/>
    </location>
</feature>
<feature type="transmembrane region" description="Helical" evidence="1">
    <location>
        <begin position="107"/>
        <end position="131"/>
    </location>
</feature>
<evidence type="ECO:0000313" key="2">
    <source>
        <dbReference type="EMBL" id="GAA2847657.1"/>
    </source>
</evidence>
<gene>
    <name evidence="2" type="ORF">GCM10010517_04760</name>
</gene>
<evidence type="ECO:0000256" key="1">
    <source>
        <dbReference type="SAM" id="Phobius"/>
    </source>
</evidence>
<keyword evidence="1" id="KW-0472">Membrane</keyword>
<keyword evidence="1" id="KW-1133">Transmembrane helix</keyword>
<organism evidence="2 3">
    <name type="scientific">Streptosporangium fragile</name>
    <dbReference type="NCBI Taxonomy" id="46186"/>
    <lineage>
        <taxon>Bacteria</taxon>
        <taxon>Bacillati</taxon>
        <taxon>Actinomycetota</taxon>
        <taxon>Actinomycetes</taxon>
        <taxon>Streptosporangiales</taxon>
        <taxon>Streptosporangiaceae</taxon>
        <taxon>Streptosporangium</taxon>
    </lineage>
</organism>
<proteinExistence type="predicted"/>
<name>A0ABN3VR57_9ACTN</name>
<keyword evidence="3" id="KW-1185">Reference proteome</keyword>
<dbReference type="Pfam" id="PF19728">
    <property type="entry name" value="DUF6220"/>
    <property type="match status" value="1"/>
</dbReference>
<keyword evidence="1" id="KW-0812">Transmembrane</keyword>
<sequence>MRKVFFGFAALLLLTVITQFYLATFGAFQRPAPTTLGDWGATTPHVINGVMVIPVLSLLTTIVAAVAKAGARLVWLSIAPVGVVVGQLFVIFPLAELSGGTPERTNTLTHIVMGFHAVLELLLLLTSVLLFRGARNLASAATVAPHGDTARTLSSSF</sequence>
<evidence type="ECO:0008006" key="4">
    <source>
        <dbReference type="Google" id="ProtNLM"/>
    </source>
</evidence>
<dbReference type="Proteomes" id="UP001500831">
    <property type="component" value="Unassembled WGS sequence"/>
</dbReference>
<dbReference type="InterPro" id="IPR046192">
    <property type="entry name" value="DUF6220"/>
</dbReference>
<dbReference type="EMBL" id="BAAAVI010000002">
    <property type="protein sequence ID" value="GAA2847657.1"/>
    <property type="molecule type" value="Genomic_DNA"/>
</dbReference>
<protein>
    <recommendedName>
        <fullName evidence="4">DUF4383 domain-containing protein</fullName>
    </recommendedName>
</protein>
<accession>A0ABN3VR57</accession>
<reference evidence="2 3" key="1">
    <citation type="journal article" date="2019" name="Int. J. Syst. Evol. Microbiol.">
        <title>The Global Catalogue of Microorganisms (GCM) 10K type strain sequencing project: providing services to taxonomists for standard genome sequencing and annotation.</title>
        <authorList>
            <consortium name="The Broad Institute Genomics Platform"/>
            <consortium name="The Broad Institute Genome Sequencing Center for Infectious Disease"/>
            <person name="Wu L."/>
            <person name="Ma J."/>
        </authorList>
    </citation>
    <scope>NUCLEOTIDE SEQUENCE [LARGE SCALE GENOMIC DNA]</scope>
    <source>
        <strain evidence="2 3">JCM 6242</strain>
    </source>
</reference>
<evidence type="ECO:0000313" key="3">
    <source>
        <dbReference type="Proteomes" id="UP001500831"/>
    </source>
</evidence>
<comment type="caution">
    <text evidence="2">The sequence shown here is derived from an EMBL/GenBank/DDBJ whole genome shotgun (WGS) entry which is preliminary data.</text>
</comment>
<dbReference type="RefSeq" id="WP_344967287.1">
    <property type="nucleotide sequence ID" value="NZ_BAAAVI010000002.1"/>
</dbReference>
<feature type="transmembrane region" description="Helical" evidence="1">
    <location>
        <begin position="46"/>
        <end position="66"/>
    </location>
</feature>